<keyword evidence="1" id="KW-1133">Transmembrane helix</keyword>
<keyword evidence="1" id="KW-0472">Membrane</keyword>
<dbReference type="RefSeq" id="WP_204201976.1">
    <property type="nucleotide sequence ID" value="NZ_JAFELM010000013.1"/>
</dbReference>
<evidence type="ECO:0000256" key="1">
    <source>
        <dbReference type="SAM" id="Phobius"/>
    </source>
</evidence>
<sequence>MLGLRKRFLEEAFSPNGTPVKVFDVFVTAVRLPNGPIETITNYQGIIWTSFALFWTTFWFFWTSSPLFWRLLQILTKKHPTKVGCITLQ</sequence>
<organism evidence="2 3">
    <name type="scientific">Bacillus suaedaesalsae</name>
    <dbReference type="NCBI Taxonomy" id="2810349"/>
    <lineage>
        <taxon>Bacteria</taxon>
        <taxon>Bacillati</taxon>
        <taxon>Bacillota</taxon>
        <taxon>Bacilli</taxon>
        <taxon>Bacillales</taxon>
        <taxon>Bacillaceae</taxon>
        <taxon>Bacillus</taxon>
    </lineage>
</organism>
<name>A0ABS2DDT5_9BACI</name>
<proteinExistence type="predicted"/>
<keyword evidence="3" id="KW-1185">Reference proteome</keyword>
<reference evidence="2 3" key="1">
    <citation type="submission" date="2021-02" db="EMBL/GenBank/DDBJ databases">
        <title>Bacillus sp. RD4P76, an endophyte from a halophyte.</title>
        <authorList>
            <person name="Sun J.-Q."/>
        </authorList>
    </citation>
    <scope>NUCLEOTIDE SEQUENCE [LARGE SCALE GENOMIC DNA]</scope>
    <source>
        <strain evidence="2 3">RD4P76</strain>
    </source>
</reference>
<evidence type="ECO:0000313" key="2">
    <source>
        <dbReference type="EMBL" id="MBM6616591.1"/>
    </source>
</evidence>
<keyword evidence="1" id="KW-0812">Transmembrane</keyword>
<accession>A0ABS2DDT5</accession>
<protein>
    <submittedName>
        <fullName evidence="2">Uncharacterized protein</fullName>
    </submittedName>
</protein>
<dbReference type="Proteomes" id="UP001518925">
    <property type="component" value="Unassembled WGS sequence"/>
</dbReference>
<feature type="transmembrane region" description="Helical" evidence="1">
    <location>
        <begin position="46"/>
        <end position="69"/>
    </location>
</feature>
<comment type="caution">
    <text evidence="2">The sequence shown here is derived from an EMBL/GenBank/DDBJ whole genome shotgun (WGS) entry which is preliminary data.</text>
</comment>
<gene>
    <name evidence="2" type="ORF">JR050_02695</name>
</gene>
<evidence type="ECO:0000313" key="3">
    <source>
        <dbReference type="Proteomes" id="UP001518925"/>
    </source>
</evidence>
<dbReference type="EMBL" id="JAFELM010000013">
    <property type="protein sequence ID" value="MBM6616591.1"/>
    <property type="molecule type" value="Genomic_DNA"/>
</dbReference>